<evidence type="ECO:0000259" key="1">
    <source>
        <dbReference type="SMART" id="SM01008"/>
    </source>
</evidence>
<dbReference type="Proteomes" id="UP000184301">
    <property type="component" value="Unassembled WGS sequence"/>
</dbReference>
<dbReference type="Pfam" id="PF02738">
    <property type="entry name" value="MoCoBD_1"/>
    <property type="match status" value="1"/>
</dbReference>
<reference evidence="2 3" key="1">
    <citation type="submission" date="2016-11" db="EMBL/GenBank/DDBJ databases">
        <authorList>
            <person name="Jaros S."/>
            <person name="Januszkiewicz K."/>
            <person name="Wedrychowicz H."/>
        </authorList>
    </citation>
    <scope>NUCLEOTIDE SEQUENCE [LARGE SCALE GENOMIC DNA]</scope>
    <source>
        <strain evidence="2 3">DSM 15480</strain>
    </source>
</reference>
<dbReference type="RefSeq" id="WP_073113035.1">
    <property type="nucleotide sequence ID" value="NZ_FQZY01000088.1"/>
</dbReference>
<dbReference type="AlphaFoldDB" id="A0A1M6VE71"/>
<dbReference type="SUPFAM" id="SSF56003">
    <property type="entry name" value="Molybdenum cofactor-binding domain"/>
    <property type="match status" value="1"/>
</dbReference>
<dbReference type="SMART" id="SM01008">
    <property type="entry name" value="Ald_Xan_dh_C"/>
    <property type="match status" value="1"/>
</dbReference>
<dbReference type="InterPro" id="IPR036856">
    <property type="entry name" value="Ald_Oxase/Xan_DH_a/b_sf"/>
</dbReference>
<name>A0A1M6VE71_9FIRM</name>
<dbReference type="InterPro" id="IPR037165">
    <property type="entry name" value="AldOxase/xan_DH_Mopterin-bd_sf"/>
</dbReference>
<protein>
    <submittedName>
        <fullName evidence="2">Aldehyde oxidase and xanthine dehydrogenase, a/b hammerhead domain</fullName>
    </submittedName>
</protein>
<organism evidence="2 3">
    <name type="scientific">Hespellia stercorisuis DSM 15480</name>
    <dbReference type="NCBI Taxonomy" id="1121950"/>
    <lineage>
        <taxon>Bacteria</taxon>
        <taxon>Bacillati</taxon>
        <taxon>Bacillota</taxon>
        <taxon>Clostridia</taxon>
        <taxon>Lachnospirales</taxon>
        <taxon>Lachnospiraceae</taxon>
        <taxon>Hespellia</taxon>
    </lineage>
</organism>
<feature type="domain" description="Aldehyde oxidase/xanthine dehydrogenase a/b hammerhead" evidence="1">
    <location>
        <begin position="22"/>
        <end position="128"/>
    </location>
</feature>
<dbReference type="GO" id="GO:0005506">
    <property type="term" value="F:iron ion binding"/>
    <property type="evidence" value="ECO:0007669"/>
    <property type="project" value="InterPro"/>
</dbReference>
<evidence type="ECO:0000313" key="3">
    <source>
        <dbReference type="Proteomes" id="UP000184301"/>
    </source>
</evidence>
<dbReference type="OrthoDB" id="9759099at2"/>
<dbReference type="Gene3D" id="3.90.1170.50">
    <property type="entry name" value="Aldehyde oxidase/xanthine dehydrogenase, a/b hammerhead"/>
    <property type="match status" value="1"/>
</dbReference>
<dbReference type="InterPro" id="IPR016208">
    <property type="entry name" value="Ald_Oxase/xanthine_DH-like"/>
</dbReference>
<dbReference type="Pfam" id="PF01315">
    <property type="entry name" value="Ald_Xan_dh_C"/>
    <property type="match status" value="1"/>
</dbReference>
<dbReference type="GO" id="GO:0016491">
    <property type="term" value="F:oxidoreductase activity"/>
    <property type="evidence" value="ECO:0007669"/>
    <property type="project" value="InterPro"/>
</dbReference>
<dbReference type="InterPro" id="IPR000674">
    <property type="entry name" value="Ald_Oxase/Xan_DH_a/b"/>
</dbReference>
<gene>
    <name evidence="2" type="ORF">SAMN02745243_03747</name>
</gene>
<proteinExistence type="predicted"/>
<dbReference type="EMBL" id="FQZY01000088">
    <property type="protein sequence ID" value="SHK79664.1"/>
    <property type="molecule type" value="Genomic_DNA"/>
</dbReference>
<dbReference type="STRING" id="1121950.SAMN02745243_03747"/>
<dbReference type="PANTHER" id="PTHR11908:SF157">
    <property type="entry name" value="XANTHINE DEHYDROGENASE SUBUNIT D-RELATED"/>
    <property type="match status" value="1"/>
</dbReference>
<evidence type="ECO:0000313" key="2">
    <source>
        <dbReference type="EMBL" id="SHK79664.1"/>
    </source>
</evidence>
<accession>A0A1M6VE71</accession>
<dbReference type="PANTHER" id="PTHR11908">
    <property type="entry name" value="XANTHINE DEHYDROGENASE"/>
    <property type="match status" value="1"/>
</dbReference>
<keyword evidence="3" id="KW-1185">Reference proteome</keyword>
<dbReference type="Gene3D" id="3.30.365.10">
    <property type="entry name" value="Aldehyde oxidase/xanthine dehydrogenase, molybdopterin binding domain"/>
    <property type="match status" value="3"/>
</dbReference>
<dbReference type="InterPro" id="IPR008274">
    <property type="entry name" value="AldOxase/xan_DH_MoCoBD1"/>
</dbReference>
<sequence length="423" mass="45925">MEKKLSVVGKNVIKKDAFEKVTGKTVFSADLDMEDMLYGAVLRSTVPAAVIKNIDTSKARALEGVESVLTAKNIPGRNAVGIILKDEPILVEDKIRRIGDAIAIVAAKTEETAQEALSLIDVTYEEIEPIFTFDRAIQEDSPNIHGITNVLQTKHLRHGDVRAGFEKCDVIVEHTYKTSMLSHMFIEPEAGLATYENGMITIYSSTQNPHFDRGEVAAMMAFPQNKVRSVQMTTGGGFGGKLDISVQCHAALLAYNTKKPVKMVRKRTESAMVSSKRHPMTIHARTGATKEGKLMAMEVTMRGDTGAYASYGPAVITRAMVHCTGPYVIPNVSIDATFVYTNNPMAGAFRGFGVPQVALVHEGQIEALAKELSMDSVALRLINLQHPGAETSTGQKLGSDVGLETCISQVLSKRKELDGKEGD</sequence>
<dbReference type="SUPFAM" id="SSF54665">
    <property type="entry name" value="CO dehydrogenase molybdoprotein N-domain-like"/>
    <property type="match status" value="1"/>
</dbReference>